<proteinExistence type="predicted"/>
<dbReference type="SMART" id="SM00267">
    <property type="entry name" value="GGDEF"/>
    <property type="match status" value="1"/>
</dbReference>
<dbReference type="InterPro" id="IPR000014">
    <property type="entry name" value="PAS"/>
</dbReference>
<dbReference type="SUPFAM" id="SSF55785">
    <property type="entry name" value="PYP-like sensor domain (PAS domain)"/>
    <property type="match status" value="4"/>
</dbReference>
<evidence type="ECO:0000259" key="1">
    <source>
        <dbReference type="PROSITE" id="PS50112"/>
    </source>
</evidence>
<protein>
    <submittedName>
        <fullName evidence="5">Diguanylate cyclase (GGDEF)-like protein/PAS domain S-box-containing protein</fullName>
    </submittedName>
</protein>
<name>A0ABT9Z1H2_9BACI</name>
<feature type="domain" description="PAS" evidence="1">
    <location>
        <begin position="7"/>
        <end position="64"/>
    </location>
</feature>
<dbReference type="InterPro" id="IPR035919">
    <property type="entry name" value="EAL_sf"/>
</dbReference>
<feature type="domain" description="GGDEF" evidence="4">
    <location>
        <begin position="525"/>
        <end position="659"/>
    </location>
</feature>
<feature type="domain" description="PAC" evidence="2">
    <location>
        <begin position="194"/>
        <end position="246"/>
    </location>
</feature>
<dbReference type="PANTHER" id="PTHR44757:SF2">
    <property type="entry name" value="BIOFILM ARCHITECTURE MAINTENANCE PROTEIN MBAA"/>
    <property type="match status" value="1"/>
</dbReference>
<dbReference type="Pfam" id="PF00563">
    <property type="entry name" value="EAL"/>
    <property type="match status" value="1"/>
</dbReference>
<dbReference type="InterPro" id="IPR035965">
    <property type="entry name" value="PAS-like_dom_sf"/>
</dbReference>
<organism evidence="5 6">
    <name type="scientific">Metabacillus niabensis</name>
    <dbReference type="NCBI Taxonomy" id="324854"/>
    <lineage>
        <taxon>Bacteria</taxon>
        <taxon>Bacillati</taxon>
        <taxon>Bacillota</taxon>
        <taxon>Bacilli</taxon>
        <taxon>Bacillales</taxon>
        <taxon>Bacillaceae</taxon>
        <taxon>Metabacillus</taxon>
    </lineage>
</organism>
<comment type="caution">
    <text evidence="5">The sequence shown here is derived from an EMBL/GenBank/DDBJ whole genome shotgun (WGS) entry which is preliminary data.</text>
</comment>
<dbReference type="CDD" id="cd01949">
    <property type="entry name" value="GGDEF"/>
    <property type="match status" value="1"/>
</dbReference>
<dbReference type="SUPFAM" id="SSF55073">
    <property type="entry name" value="Nucleotide cyclase"/>
    <property type="match status" value="1"/>
</dbReference>
<evidence type="ECO:0000313" key="5">
    <source>
        <dbReference type="EMBL" id="MDQ0226092.1"/>
    </source>
</evidence>
<dbReference type="NCBIfam" id="TIGR00229">
    <property type="entry name" value="sensory_box"/>
    <property type="match status" value="2"/>
</dbReference>
<dbReference type="Gene3D" id="3.30.450.20">
    <property type="entry name" value="PAS domain"/>
    <property type="match status" value="4"/>
</dbReference>
<dbReference type="RefSeq" id="WP_174879756.1">
    <property type="nucleotide sequence ID" value="NZ_CADEPK010000053.1"/>
</dbReference>
<dbReference type="NCBIfam" id="TIGR00254">
    <property type="entry name" value="GGDEF"/>
    <property type="match status" value="1"/>
</dbReference>
<dbReference type="PROSITE" id="PS50883">
    <property type="entry name" value="EAL"/>
    <property type="match status" value="1"/>
</dbReference>
<dbReference type="InterPro" id="IPR052155">
    <property type="entry name" value="Biofilm_reg_signaling"/>
</dbReference>
<dbReference type="InterPro" id="IPR043128">
    <property type="entry name" value="Rev_trsase/Diguanyl_cyclase"/>
</dbReference>
<dbReference type="InterPro" id="IPR000160">
    <property type="entry name" value="GGDEF_dom"/>
</dbReference>
<dbReference type="PANTHER" id="PTHR44757">
    <property type="entry name" value="DIGUANYLATE CYCLASE DGCP"/>
    <property type="match status" value="1"/>
</dbReference>
<dbReference type="SMART" id="SM00091">
    <property type="entry name" value="PAS"/>
    <property type="match status" value="3"/>
</dbReference>
<dbReference type="PROSITE" id="PS50887">
    <property type="entry name" value="GGDEF"/>
    <property type="match status" value="1"/>
</dbReference>
<evidence type="ECO:0000259" key="4">
    <source>
        <dbReference type="PROSITE" id="PS50887"/>
    </source>
</evidence>
<feature type="domain" description="EAL" evidence="3">
    <location>
        <begin position="668"/>
        <end position="919"/>
    </location>
</feature>
<dbReference type="Gene3D" id="3.30.70.270">
    <property type="match status" value="1"/>
</dbReference>
<dbReference type="SMART" id="SM00052">
    <property type="entry name" value="EAL"/>
    <property type="match status" value="1"/>
</dbReference>
<keyword evidence="6" id="KW-1185">Reference proteome</keyword>
<dbReference type="Pfam" id="PF13188">
    <property type="entry name" value="PAS_8"/>
    <property type="match status" value="1"/>
</dbReference>
<dbReference type="InterPro" id="IPR029787">
    <property type="entry name" value="Nucleotide_cyclase"/>
</dbReference>
<reference evidence="5 6" key="1">
    <citation type="submission" date="2023-07" db="EMBL/GenBank/DDBJ databases">
        <title>Genomic Encyclopedia of Type Strains, Phase IV (KMG-IV): sequencing the most valuable type-strain genomes for metagenomic binning, comparative biology and taxonomic classification.</title>
        <authorList>
            <person name="Goeker M."/>
        </authorList>
    </citation>
    <scope>NUCLEOTIDE SEQUENCE [LARGE SCALE GENOMIC DNA]</scope>
    <source>
        <strain evidence="5 6">DSM 17723</strain>
    </source>
</reference>
<evidence type="ECO:0000259" key="3">
    <source>
        <dbReference type="PROSITE" id="PS50883"/>
    </source>
</evidence>
<dbReference type="CDD" id="cd00130">
    <property type="entry name" value="PAS"/>
    <property type="match status" value="2"/>
</dbReference>
<accession>A0ABT9Z1H2</accession>
<dbReference type="CDD" id="cd01948">
    <property type="entry name" value="EAL"/>
    <property type="match status" value="1"/>
</dbReference>
<dbReference type="Pfam" id="PF00990">
    <property type="entry name" value="GGDEF"/>
    <property type="match status" value="1"/>
</dbReference>
<dbReference type="SMART" id="SM00086">
    <property type="entry name" value="PAC"/>
    <property type="match status" value="3"/>
</dbReference>
<dbReference type="PROSITE" id="PS50113">
    <property type="entry name" value="PAC"/>
    <property type="match status" value="1"/>
</dbReference>
<evidence type="ECO:0000313" key="6">
    <source>
        <dbReference type="Proteomes" id="UP001232245"/>
    </source>
</evidence>
<dbReference type="Gene3D" id="3.20.20.450">
    <property type="entry name" value="EAL domain"/>
    <property type="match status" value="1"/>
</dbReference>
<dbReference type="InterPro" id="IPR001633">
    <property type="entry name" value="EAL_dom"/>
</dbReference>
<dbReference type="SUPFAM" id="SSF141868">
    <property type="entry name" value="EAL domain-like"/>
    <property type="match status" value="1"/>
</dbReference>
<evidence type="ECO:0000259" key="2">
    <source>
        <dbReference type="PROSITE" id="PS50113"/>
    </source>
</evidence>
<dbReference type="InterPro" id="IPR001610">
    <property type="entry name" value="PAC"/>
</dbReference>
<dbReference type="Pfam" id="PF13426">
    <property type="entry name" value="PAS_9"/>
    <property type="match status" value="2"/>
</dbReference>
<feature type="domain" description="PAS" evidence="1">
    <location>
        <begin position="122"/>
        <end position="178"/>
    </location>
</feature>
<dbReference type="EMBL" id="JAUSTZ010000004">
    <property type="protein sequence ID" value="MDQ0226092.1"/>
    <property type="molecule type" value="Genomic_DNA"/>
</dbReference>
<sequence>MTQYTSANRQFFQLFEHLTDPVIVINMRGIIIYINENAKNLFSLKNEHADGRHVDTILSDYTYPIDEGTNKQKCFGIGGQSQPIKVKVTTQQLTIEDVQYKIMIIEDLQRNKSEQLKKVSKELANIKLALDKSTMIAITDPKGNFKLVNQKFCDLSKYKAEELIGENFCILNSSYHPKQFFRGLWKTVRQGETWLGEILIKGKDGSLYWAETTIVPFLDEGGRPYQYFSVSTDITKRVTVENQLQEVMKVDFIETMKNLQNGIFKMKMDGKGRFIYTMAAGKLLDAIGADEATLLHHTPHDVFPKEIADLKYRHYKEAFTGNRVNYEVELKGRLVFVDITPIVQGKSVIEIVGTVHDISELRSTQRELKVNQFQYQSLFQFSQDYVISVTPSGEIIDMNPNMLELYKNAYGTIPRLKLEQLVADEDKEITVHYFQKAIEGNPQNFDLNVQTQKGKFVFNVTFLPIIVDKQIKGVYSIGKDITEQRRVQETNEYLAHHDELTKLPNRRWIVKKLNDSLQLAEKSNIQLAVLFIDLDRFKSINDTLGHLIGDQLLEEISSRLLDTIDRDKQHLARLGGDEFMILCPEIDHQEEVIVLAKNLLEKLSTPLNIDEFELMVSTSIGISFYPTSGTTAVDLMKKADIALYQAKEHGRNMYQVYTTSMDDKQFQRFFMERDLRKAIMNDEFIAHFQPRVDAITGKTIGAEALIRWMHPTYGMVSPGEFIPLAEETGLIISLGKWMKRQVCEQLVTWRAANIPLIPISVNISSQRFLQSGFAQDLRDLLSEYKLDGHWIELEITENSLMKNEEYIYQTLLELKEMGVKIYIDDFGTGNSSFHYLKAFKLDGIKIDMSFIQHISCQSENAAITAAMIKMAQQLNMDVIAEGVETKEELAFLLEQNCHHIQGFYYGRPCAAMEFEKMYL</sequence>
<dbReference type="Proteomes" id="UP001232245">
    <property type="component" value="Unassembled WGS sequence"/>
</dbReference>
<dbReference type="InterPro" id="IPR000700">
    <property type="entry name" value="PAS-assoc_C"/>
</dbReference>
<gene>
    <name evidence="5" type="ORF">J2S02_002437</name>
</gene>
<dbReference type="PROSITE" id="PS50112">
    <property type="entry name" value="PAS"/>
    <property type="match status" value="2"/>
</dbReference>